<gene>
    <name evidence="1" type="ORF">NCTC11214_02215</name>
</gene>
<dbReference type="RefSeq" id="WP_004957984.1">
    <property type="nucleotide sequence ID" value="NZ_LR134117.1"/>
</dbReference>
<organism evidence="1 2">
    <name type="scientific">Serratia odorifera</name>
    <dbReference type="NCBI Taxonomy" id="618"/>
    <lineage>
        <taxon>Bacteria</taxon>
        <taxon>Pseudomonadati</taxon>
        <taxon>Pseudomonadota</taxon>
        <taxon>Gammaproteobacteria</taxon>
        <taxon>Enterobacterales</taxon>
        <taxon>Yersiniaceae</taxon>
        <taxon>Serratia</taxon>
    </lineage>
</organism>
<name>A0A3S4ETP7_SEROD</name>
<evidence type="ECO:0000313" key="1">
    <source>
        <dbReference type="EMBL" id="VDZ56762.1"/>
    </source>
</evidence>
<dbReference type="KEGG" id="sof:NCTC11214_02215"/>
<sequence length="88" mass="10053">MKPQDEIGGMRELTTFQMDHSAKGSLIILRSSFVDTLTYLGVENAPRYADQDVMIKLSVAKRLMHELQKRIDYIESGIEESVDHPIIM</sequence>
<protein>
    <submittedName>
        <fullName evidence="1">Uncharacterized protein</fullName>
    </submittedName>
</protein>
<accession>A0A3S4ETP7</accession>
<dbReference type="EMBL" id="LR134117">
    <property type="protein sequence ID" value="VDZ56762.1"/>
    <property type="molecule type" value="Genomic_DNA"/>
</dbReference>
<evidence type="ECO:0000313" key="2">
    <source>
        <dbReference type="Proteomes" id="UP000281391"/>
    </source>
</evidence>
<dbReference type="Proteomes" id="UP000281391">
    <property type="component" value="Chromosome"/>
</dbReference>
<reference evidence="1 2" key="1">
    <citation type="submission" date="2018-12" db="EMBL/GenBank/DDBJ databases">
        <authorList>
            <consortium name="Pathogen Informatics"/>
        </authorList>
    </citation>
    <scope>NUCLEOTIDE SEQUENCE [LARGE SCALE GENOMIC DNA]</scope>
    <source>
        <strain evidence="1 2">NCTC11214</strain>
    </source>
</reference>
<dbReference type="AlphaFoldDB" id="A0A3S4ETP7"/>
<proteinExistence type="predicted"/>